<evidence type="ECO:0000259" key="5">
    <source>
        <dbReference type="PROSITE" id="PS50893"/>
    </source>
</evidence>
<evidence type="ECO:0000313" key="7">
    <source>
        <dbReference type="Proteomes" id="UP001057481"/>
    </source>
</evidence>
<proteinExistence type="inferred from homology"/>
<dbReference type="InterPro" id="IPR027417">
    <property type="entry name" value="P-loop_NTPase"/>
</dbReference>
<dbReference type="Proteomes" id="UP001057481">
    <property type="component" value="Unassembled WGS sequence"/>
</dbReference>
<dbReference type="EMBL" id="JAGMVS010000066">
    <property type="protein sequence ID" value="MCM2437641.1"/>
    <property type="molecule type" value="Genomic_DNA"/>
</dbReference>
<sequence length="238" mass="26520">MMETIISIKNLAVNFPDKQVFNDINLEINRGDFLCVVGDNGAGKTTFLRTLLKQLKPNQGKIVNHAQTMGYVPQFRNIDSEYPLSLRNFVALGLTTSMRPWLSRLEKHKLTNILAETELTSLANIRLGTASGGEKQKAYLAQALVNQPELLILDESTANLDNVMKYELLDLVAHYRQVHELTVIFVTHDLPLAKQYGTHYLLIQNGRGVTGAMANLDTTQLMASGENQIACGEEHLNV</sequence>
<dbReference type="PANTHER" id="PTHR42734:SF17">
    <property type="entry name" value="METAL TRANSPORT SYSTEM ATP-BINDING PROTEIN TM_0124-RELATED"/>
    <property type="match status" value="1"/>
</dbReference>
<keyword evidence="3" id="KW-0547">Nucleotide-binding</keyword>
<name>A0ABT0VJ00_9LACO</name>
<dbReference type="InterPro" id="IPR050153">
    <property type="entry name" value="Metal_Ion_Import_ABC"/>
</dbReference>
<keyword evidence="7" id="KW-1185">Reference proteome</keyword>
<comment type="similarity">
    <text evidence="1">Belongs to the ABC transporter superfamily.</text>
</comment>
<dbReference type="InterPro" id="IPR003439">
    <property type="entry name" value="ABC_transporter-like_ATP-bd"/>
</dbReference>
<protein>
    <submittedName>
        <fullName evidence="6">ATP-binding cassette domain-containing protein</fullName>
    </submittedName>
</protein>
<dbReference type="SUPFAM" id="SSF52540">
    <property type="entry name" value="P-loop containing nucleoside triphosphate hydrolases"/>
    <property type="match status" value="1"/>
</dbReference>
<evidence type="ECO:0000256" key="1">
    <source>
        <dbReference type="ARBA" id="ARBA00005417"/>
    </source>
</evidence>
<organism evidence="6 7">
    <name type="scientific">Periweissella beninensis</name>
    <dbReference type="NCBI Taxonomy" id="504936"/>
    <lineage>
        <taxon>Bacteria</taxon>
        <taxon>Bacillati</taxon>
        <taxon>Bacillota</taxon>
        <taxon>Bacilli</taxon>
        <taxon>Lactobacillales</taxon>
        <taxon>Lactobacillaceae</taxon>
        <taxon>Periweissella</taxon>
    </lineage>
</organism>
<feature type="domain" description="ABC transporter" evidence="5">
    <location>
        <begin position="6"/>
        <end position="230"/>
    </location>
</feature>
<accession>A0ABT0VJ00</accession>
<keyword evidence="2" id="KW-0813">Transport</keyword>
<dbReference type="SMART" id="SM00382">
    <property type="entry name" value="AAA"/>
    <property type="match status" value="1"/>
</dbReference>
<dbReference type="PANTHER" id="PTHR42734">
    <property type="entry name" value="METAL TRANSPORT SYSTEM ATP-BINDING PROTEIN TM_0124-RELATED"/>
    <property type="match status" value="1"/>
</dbReference>
<dbReference type="GO" id="GO:0005524">
    <property type="term" value="F:ATP binding"/>
    <property type="evidence" value="ECO:0007669"/>
    <property type="project" value="UniProtKB-KW"/>
</dbReference>
<comment type="caution">
    <text evidence="6">The sequence shown here is derived from an EMBL/GenBank/DDBJ whole genome shotgun (WGS) entry which is preliminary data.</text>
</comment>
<dbReference type="PROSITE" id="PS50893">
    <property type="entry name" value="ABC_TRANSPORTER_2"/>
    <property type="match status" value="1"/>
</dbReference>
<dbReference type="Gene3D" id="3.40.50.300">
    <property type="entry name" value="P-loop containing nucleotide triphosphate hydrolases"/>
    <property type="match status" value="1"/>
</dbReference>
<dbReference type="RefSeq" id="WP_205143338.1">
    <property type="nucleotide sequence ID" value="NZ_JAFBDN010000005.1"/>
</dbReference>
<evidence type="ECO:0000313" key="6">
    <source>
        <dbReference type="EMBL" id="MCM2437641.1"/>
    </source>
</evidence>
<reference evidence="6" key="1">
    <citation type="submission" date="2021-04" db="EMBL/GenBank/DDBJ databases">
        <title>Taxonomic assessment of Weissella genus.</title>
        <authorList>
            <person name="Fanelli F."/>
            <person name="Chieffi D."/>
            <person name="Dell'Aquila A."/>
            <person name="Gyu-Sung C."/>
            <person name="Franz C.M.A.P."/>
            <person name="Fusco V."/>
        </authorList>
    </citation>
    <scope>NUCLEOTIDE SEQUENCE</scope>
    <source>
        <strain evidence="6">LMG 25373</strain>
    </source>
</reference>
<dbReference type="Pfam" id="PF00005">
    <property type="entry name" value="ABC_tran"/>
    <property type="match status" value="1"/>
</dbReference>
<evidence type="ECO:0000256" key="2">
    <source>
        <dbReference type="ARBA" id="ARBA00022448"/>
    </source>
</evidence>
<evidence type="ECO:0000256" key="3">
    <source>
        <dbReference type="ARBA" id="ARBA00022741"/>
    </source>
</evidence>
<dbReference type="InterPro" id="IPR003593">
    <property type="entry name" value="AAA+_ATPase"/>
</dbReference>
<keyword evidence="4 6" id="KW-0067">ATP-binding</keyword>
<evidence type="ECO:0000256" key="4">
    <source>
        <dbReference type="ARBA" id="ARBA00022840"/>
    </source>
</evidence>
<gene>
    <name evidence="6" type="ORF">KAK10_06935</name>
</gene>